<keyword evidence="2" id="KW-0812">Transmembrane</keyword>
<accession>A0A2T4UGD0</accession>
<name>A0A2T4UGD0_9ACTN</name>
<feature type="region of interest" description="Disordered" evidence="1">
    <location>
        <begin position="57"/>
        <end position="97"/>
    </location>
</feature>
<proteinExistence type="predicted"/>
<gene>
    <name evidence="3" type="ORF">C7Y72_00875</name>
</gene>
<sequence>MSSPKTLIKRKAAKAVVAHTAHGTVSKVRRRPARATSLLGAGALLGAVVGYLLGRRGGGAPAAPHAAAPPVAPAPAPVAPPAGPAVTPVGSAPAAGA</sequence>
<feature type="transmembrane region" description="Helical" evidence="2">
    <location>
        <begin position="35"/>
        <end position="54"/>
    </location>
</feature>
<protein>
    <submittedName>
        <fullName evidence="3">Uncharacterized protein</fullName>
    </submittedName>
</protein>
<evidence type="ECO:0000313" key="4">
    <source>
        <dbReference type="Proteomes" id="UP000240739"/>
    </source>
</evidence>
<keyword evidence="2" id="KW-1133">Transmembrane helix</keyword>
<dbReference type="AlphaFoldDB" id="A0A2T4UGD0"/>
<evidence type="ECO:0000256" key="2">
    <source>
        <dbReference type="SAM" id="Phobius"/>
    </source>
</evidence>
<dbReference type="EMBL" id="PYYB01000001">
    <property type="protein sequence ID" value="PTL58301.1"/>
    <property type="molecule type" value="Genomic_DNA"/>
</dbReference>
<organism evidence="3 4">
    <name type="scientific">Paraconexibacter algicola</name>
    <dbReference type="NCBI Taxonomy" id="2133960"/>
    <lineage>
        <taxon>Bacteria</taxon>
        <taxon>Bacillati</taxon>
        <taxon>Actinomycetota</taxon>
        <taxon>Thermoleophilia</taxon>
        <taxon>Solirubrobacterales</taxon>
        <taxon>Paraconexibacteraceae</taxon>
        <taxon>Paraconexibacter</taxon>
    </lineage>
</organism>
<keyword evidence="4" id="KW-1185">Reference proteome</keyword>
<evidence type="ECO:0000256" key="1">
    <source>
        <dbReference type="SAM" id="MobiDB-lite"/>
    </source>
</evidence>
<dbReference type="Proteomes" id="UP000240739">
    <property type="component" value="Unassembled WGS sequence"/>
</dbReference>
<dbReference type="RefSeq" id="WP_107566739.1">
    <property type="nucleotide sequence ID" value="NZ_PYYB01000001.1"/>
</dbReference>
<feature type="compositionally biased region" description="Low complexity" evidence="1">
    <location>
        <begin position="84"/>
        <end position="97"/>
    </location>
</feature>
<feature type="compositionally biased region" description="Pro residues" evidence="1">
    <location>
        <begin position="70"/>
        <end position="83"/>
    </location>
</feature>
<keyword evidence="2" id="KW-0472">Membrane</keyword>
<reference evidence="3 4" key="1">
    <citation type="submission" date="2018-03" db="EMBL/GenBank/DDBJ databases">
        <title>Aquarubrobacter algicola gen. nov., sp. nov., a novel actinobacterium isolated from shallow eutrophic lake during the end of cyanobacterial harmful algal blooms.</title>
        <authorList>
            <person name="Chun S.J."/>
        </authorList>
    </citation>
    <scope>NUCLEOTIDE SEQUENCE [LARGE SCALE GENOMIC DNA]</scope>
    <source>
        <strain evidence="3 4">Seoho-28</strain>
    </source>
</reference>
<evidence type="ECO:0000313" key="3">
    <source>
        <dbReference type="EMBL" id="PTL58301.1"/>
    </source>
</evidence>
<comment type="caution">
    <text evidence="3">The sequence shown here is derived from an EMBL/GenBank/DDBJ whole genome shotgun (WGS) entry which is preliminary data.</text>
</comment>